<dbReference type="InterPro" id="IPR036866">
    <property type="entry name" value="RibonucZ/Hydroxyglut_hydro"/>
</dbReference>
<dbReference type="CDD" id="cd16279">
    <property type="entry name" value="metallo-hydrolase-like_MBL-fold"/>
    <property type="match status" value="1"/>
</dbReference>
<dbReference type="AlphaFoldDB" id="A0A841H6K8"/>
<dbReference type="GO" id="GO:0103043">
    <property type="term" value="F:phosphoribosyl 1,2-cyclic phosphate phosphodiesterase activity"/>
    <property type="evidence" value="ECO:0007669"/>
    <property type="project" value="UniProtKB-EC"/>
</dbReference>
<dbReference type="EMBL" id="JACHIA010000029">
    <property type="protein sequence ID" value="MBB6073750.1"/>
    <property type="molecule type" value="Genomic_DNA"/>
</dbReference>
<dbReference type="PANTHER" id="PTHR42663:SF6">
    <property type="entry name" value="HYDROLASE C777.06C-RELATED"/>
    <property type="match status" value="1"/>
</dbReference>
<reference evidence="2 3" key="1">
    <citation type="submission" date="2020-08" db="EMBL/GenBank/DDBJ databases">
        <title>Genomic Encyclopedia of Type Strains, Phase IV (KMG-IV): sequencing the most valuable type-strain genomes for metagenomic binning, comparative biology and taxonomic classification.</title>
        <authorList>
            <person name="Goeker M."/>
        </authorList>
    </citation>
    <scope>NUCLEOTIDE SEQUENCE [LARGE SCALE GENOMIC DNA]</scope>
    <source>
        <strain evidence="2 3">DSM 29007</strain>
    </source>
</reference>
<name>A0A841H6K8_9BACT</name>
<protein>
    <submittedName>
        <fullName evidence="2">Phosphoribosyl 1,2-cyclic phosphate phosphodiesterase</fullName>
        <ecNumber evidence="2">3.1.4.55</ecNumber>
    </submittedName>
</protein>
<comment type="caution">
    <text evidence="2">The sequence shown here is derived from an EMBL/GenBank/DDBJ whole genome shotgun (WGS) entry which is preliminary data.</text>
</comment>
<dbReference type="SMART" id="SM00849">
    <property type="entry name" value="Lactamase_B"/>
    <property type="match status" value="1"/>
</dbReference>
<dbReference type="SUPFAM" id="SSF56281">
    <property type="entry name" value="Metallo-hydrolase/oxidoreductase"/>
    <property type="match status" value="1"/>
</dbReference>
<accession>A0A841H6K8</accession>
<dbReference type="RefSeq" id="WP_170035158.1">
    <property type="nucleotide sequence ID" value="NZ_JABDTL010000001.1"/>
</dbReference>
<feature type="domain" description="Metallo-beta-lactamase" evidence="1">
    <location>
        <begin position="34"/>
        <end position="229"/>
    </location>
</feature>
<evidence type="ECO:0000313" key="2">
    <source>
        <dbReference type="EMBL" id="MBB6073750.1"/>
    </source>
</evidence>
<gene>
    <name evidence="2" type="ORF">HNQ61_005428</name>
</gene>
<keyword evidence="2" id="KW-0378">Hydrolase</keyword>
<organism evidence="2 3">
    <name type="scientific">Longimicrobium terrae</name>
    <dbReference type="NCBI Taxonomy" id="1639882"/>
    <lineage>
        <taxon>Bacteria</taxon>
        <taxon>Pseudomonadati</taxon>
        <taxon>Gemmatimonadota</taxon>
        <taxon>Longimicrobiia</taxon>
        <taxon>Longimicrobiales</taxon>
        <taxon>Longimicrobiaceae</taxon>
        <taxon>Longimicrobium</taxon>
    </lineage>
</organism>
<dbReference type="PANTHER" id="PTHR42663">
    <property type="entry name" value="HYDROLASE C777.06C-RELATED-RELATED"/>
    <property type="match status" value="1"/>
</dbReference>
<dbReference type="Proteomes" id="UP000582837">
    <property type="component" value="Unassembled WGS sequence"/>
</dbReference>
<dbReference type="InterPro" id="IPR001279">
    <property type="entry name" value="Metallo-B-lactamas"/>
</dbReference>
<sequence length="258" mass="28451">MKLRFLGTGTSFGVPVIGCDCGTCTSADPRDRRMRHGALVEEDGRRLLVDTPPELRLQLVAAGVSMVDAIWFTHCHADHIHGLDDVRVFSERGKREMEVYASPDCTATLHERFAYIFDSTVRPLKGTSKPEARLTEVHAFEPVNVAGFDVLPVPVPHGNLQVYGFRTGALGYITDGKSLPPRTVEALRGVRVLVLNALWFGNPHPTHFSVEEAVAAAREVGAERTYLTHMSHRVTHAELEARLPEGVYAAYDGLEVEV</sequence>
<dbReference type="EC" id="3.1.4.55" evidence="2"/>
<evidence type="ECO:0000259" key="1">
    <source>
        <dbReference type="SMART" id="SM00849"/>
    </source>
</evidence>
<proteinExistence type="predicted"/>
<dbReference type="Gene3D" id="3.60.15.10">
    <property type="entry name" value="Ribonuclease Z/Hydroxyacylglutathione hydrolase-like"/>
    <property type="match status" value="1"/>
</dbReference>
<evidence type="ECO:0000313" key="3">
    <source>
        <dbReference type="Proteomes" id="UP000582837"/>
    </source>
</evidence>
<keyword evidence="3" id="KW-1185">Reference proteome</keyword>
<dbReference type="Pfam" id="PF12706">
    <property type="entry name" value="Lactamase_B_2"/>
    <property type="match status" value="1"/>
</dbReference>